<organism evidence="1">
    <name type="scientific">marine sediment metagenome</name>
    <dbReference type="NCBI Taxonomy" id="412755"/>
    <lineage>
        <taxon>unclassified sequences</taxon>
        <taxon>metagenomes</taxon>
        <taxon>ecological metagenomes</taxon>
    </lineage>
</organism>
<dbReference type="EMBL" id="LAZR01021779">
    <property type="protein sequence ID" value="KKL84165.1"/>
    <property type="molecule type" value="Genomic_DNA"/>
</dbReference>
<sequence>MPKVDRYQIDECPGPRNEGCKFTDAPDSKDVRLKGYDDVFRCTCCTEIHNELVFNAQKPDVSAKAQLQAKVRLGGGHMTAGGDDD</sequence>
<gene>
    <name evidence="1" type="ORF">LCGC14_1967470</name>
</gene>
<dbReference type="AlphaFoldDB" id="A0A0F9HR62"/>
<protein>
    <submittedName>
        <fullName evidence="1">Uncharacterized protein</fullName>
    </submittedName>
</protein>
<evidence type="ECO:0000313" key="1">
    <source>
        <dbReference type="EMBL" id="KKL84165.1"/>
    </source>
</evidence>
<name>A0A0F9HR62_9ZZZZ</name>
<reference evidence="1" key="1">
    <citation type="journal article" date="2015" name="Nature">
        <title>Complex archaea that bridge the gap between prokaryotes and eukaryotes.</title>
        <authorList>
            <person name="Spang A."/>
            <person name="Saw J.H."/>
            <person name="Jorgensen S.L."/>
            <person name="Zaremba-Niedzwiedzka K."/>
            <person name="Martijn J."/>
            <person name="Lind A.E."/>
            <person name="van Eijk R."/>
            <person name="Schleper C."/>
            <person name="Guy L."/>
            <person name="Ettema T.J."/>
        </authorList>
    </citation>
    <scope>NUCLEOTIDE SEQUENCE</scope>
</reference>
<accession>A0A0F9HR62</accession>
<comment type="caution">
    <text evidence="1">The sequence shown here is derived from an EMBL/GenBank/DDBJ whole genome shotgun (WGS) entry which is preliminary data.</text>
</comment>
<proteinExistence type="predicted"/>